<protein>
    <submittedName>
        <fullName evidence="1">Uncharacterized protein</fullName>
    </submittedName>
</protein>
<dbReference type="EMBL" id="HACG01003424">
    <property type="protein sequence ID" value="CEK50289.1"/>
    <property type="molecule type" value="Transcribed_RNA"/>
</dbReference>
<evidence type="ECO:0000313" key="1">
    <source>
        <dbReference type="EMBL" id="CEK50289.1"/>
    </source>
</evidence>
<organism evidence="1">
    <name type="scientific">Arion vulgaris</name>
    <dbReference type="NCBI Taxonomy" id="1028688"/>
    <lineage>
        <taxon>Eukaryota</taxon>
        <taxon>Metazoa</taxon>
        <taxon>Spiralia</taxon>
        <taxon>Lophotrochozoa</taxon>
        <taxon>Mollusca</taxon>
        <taxon>Gastropoda</taxon>
        <taxon>Heterobranchia</taxon>
        <taxon>Euthyneura</taxon>
        <taxon>Panpulmonata</taxon>
        <taxon>Eupulmonata</taxon>
        <taxon>Stylommatophora</taxon>
        <taxon>Helicina</taxon>
        <taxon>Arionoidea</taxon>
        <taxon>Arionidae</taxon>
        <taxon>Arion</taxon>
    </lineage>
</organism>
<name>A0A0B6Y2B3_9EUPU</name>
<feature type="non-terminal residue" evidence="1">
    <location>
        <position position="132"/>
    </location>
</feature>
<dbReference type="AlphaFoldDB" id="A0A0B6Y2B3"/>
<gene>
    <name evidence="1" type="primary">ORF10316</name>
</gene>
<proteinExistence type="predicted"/>
<sequence>LQQPQELQQIQREQIQQSQQLQQSHQQIQLPIHQSQLQFQQQQHGETNSTAIMMSNPSQIMSRSELLSGQPGAGFPTTVLACLELMDKDEHDGQHSFQSLSIMNLQEQSQQIHQIPPLQQQQIHSNLQLTTA</sequence>
<feature type="non-terminal residue" evidence="1">
    <location>
        <position position="1"/>
    </location>
</feature>
<accession>A0A0B6Y2B3</accession>
<reference evidence="1" key="1">
    <citation type="submission" date="2014-12" db="EMBL/GenBank/DDBJ databases">
        <title>Insight into the proteome of Arion vulgaris.</title>
        <authorList>
            <person name="Aradska J."/>
            <person name="Bulat T."/>
            <person name="Smidak R."/>
            <person name="Sarate P."/>
            <person name="Gangsoo J."/>
            <person name="Sialana F."/>
            <person name="Bilban M."/>
            <person name="Lubec G."/>
        </authorList>
    </citation>
    <scope>NUCLEOTIDE SEQUENCE</scope>
    <source>
        <tissue evidence="1">Skin</tissue>
    </source>
</reference>